<evidence type="ECO:0000313" key="2">
    <source>
        <dbReference type="Proteomes" id="UP000070810"/>
    </source>
</evidence>
<dbReference type="EMBL" id="LDRK01000033">
    <property type="protein sequence ID" value="KTR85978.1"/>
    <property type="molecule type" value="Genomic_DNA"/>
</dbReference>
<dbReference type="OrthoDB" id="4991285at2"/>
<accession>A0A147ENJ8</accession>
<evidence type="ECO:0000313" key="1">
    <source>
        <dbReference type="EMBL" id="KTR85978.1"/>
    </source>
</evidence>
<dbReference type="PATRIC" id="fig|1079994.3.peg.1514"/>
<sequence>MNETPASDQEIEDAIREYHEARAEEGALAARAFASVTVEEGIAKVVYGAALSETETRDWLSERSIDNLAEFASVPLAQATPESTRMRMSTVRVETELADGTPLGSLENAGIRALNSLER</sequence>
<dbReference type="RefSeq" id="WP_058593850.1">
    <property type="nucleotide sequence ID" value="NZ_LDRK01000033.1"/>
</dbReference>
<gene>
    <name evidence="1" type="ORF">NS354_06980</name>
</gene>
<organism evidence="1 2">
    <name type="scientific">Leucobacter chromiiresistens</name>
    <dbReference type="NCBI Taxonomy" id="1079994"/>
    <lineage>
        <taxon>Bacteria</taxon>
        <taxon>Bacillati</taxon>
        <taxon>Actinomycetota</taxon>
        <taxon>Actinomycetes</taxon>
        <taxon>Micrococcales</taxon>
        <taxon>Microbacteriaceae</taxon>
        <taxon>Leucobacter</taxon>
    </lineage>
</organism>
<reference evidence="1 2" key="1">
    <citation type="journal article" date="2016" name="Front. Microbiol.">
        <title>Genomic Resource of Rice Seed Associated Bacteria.</title>
        <authorList>
            <person name="Midha S."/>
            <person name="Bansal K."/>
            <person name="Sharma S."/>
            <person name="Kumar N."/>
            <person name="Patil P.P."/>
            <person name="Chaudhry V."/>
            <person name="Patil P.B."/>
        </authorList>
    </citation>
    <scope>NUCLEOTIDE SEQUENCE [LARGE SCALE GENOMIC DNA]</scope>
    <source>
        <strain evidence="1 2">NS354</strain>
    </source>
</reference>
<comment type="caution">
    <text evidence="1">The sequence shown here is derived from an EMBL/GenBank/DDBJ whole genome shotgun (WGS) entry which is preliminary data.</text>
</comment>
<dbReference type="AlphaFoldDB" id="A0A147ENJ8"/>
<proteinExistence type="predicted"/>
<dbReference type="Proteomes" id="UP000070810">
    <property type="component" value="Unassembled WGS sequence"/>
</dbReference>
<protein>
    <submittedName>
        <fullName evidence="1">Uncharacterized protein</fullName>
    </submittedName>
</protein>
<name>A0A147ENJ8_9MICO</name>
<keyword evidence="2" id="KW-1185">Reference proteome</keyword>